<accession>A0A936NCZ0</accession>
<dbReference type="Pfam" id="PF08245">
    <property type="entry name" value="Mur_ligase_M"/>
    <property type="match status" value="1"/>
</dbReference>
<dbReference type="PANTHER" id="PTHR43024:SF1">
    <property type="entry name" value="UDP-N-ACETYLMURAMOYL-TRIPEPTIDE--D-ALANYL-D-ALANINE LIGASE"/>
    <property type="match status" value="1"/>
</dbReference>
<dbReference type="PANTHER" id="PTHR43024">
    <property type="entry name" value="UDP-N-ACETYLMURAMOYL-TRIPEPTIDE--D-ALANYL-D-ALANINE LIGASE"/>
    <property type="match status" value="1"/>
</dbReference>
<gene>
    <name evidence="6" type="ORF">IPN02_14395</name>
</gene>
<dbReference type="GO" id="GO:0005524">
    <property type="term" value="F:ATP binding"/>
    <property type="evidence" value="ECO:0007669"/>
    <property type="project" value="UniProtKB-KW"/>
</dbReference>
<feature type="compositionally biased region" description="Basic residues" evidence="4">
    <location>
        <begin position="127"/>
        <end position="138"/>
    </location>
</feature>
<feature type="region of interest" description="Disordered" evidence="4">
    <location>
        <begin position="98"/>
        <end position="164"/>
    </location>
</feature>
<reference evidence="6 7" key="1">
    <citation type="submission" date="2020-10" db="EMBL/GenBank/DDBJ databases">
        <title>Connecting structure to function with the recovery of over 1000 high-quality activated sludge metagenome-assembled genomes encoding full-length rRNA genes using long-read sequencing.</title>
        <authorList>
            <person name="Singleton C.M."/>
            <person name="Petriglieri F."/>
            <person name="Kristensen J.M."/>
            <person name="Kirkegaard R.H."/>
            <person name="Michaelsen T.Y."/>
            <person name="Andersen M.H."/>
            <person name="Karst S.M."/>
            <person name="Dueholm M.S."/>
            <person name="Nielsen P.H."/>
            <person name="Albertsen M."/>
        </authorList>
    </citation>
    <scope>NUCLEOTIDE SEQUENCE [LARGE SCALE GENOMIC DNA]</scope>
    <source>
        <strain evidence="6">Lyne_18-Q3-R50-59_MAXAC.006</strain>
    </source>
</reference>
<dbReference type="Gene3D" id="3.40.1190.10">
    <property type="entry name" value="Mur-like, catalytic domain"/>
    <property type="match status" value="1"/>
</dbReference>
<keyword evidence="2" id="KW-0547">Nucleotide-binding</keyword>
<dbReference type="SUPFAM" id="SSF53623">
    <property type="entry name" value="MurD-like peptide ligases, catalytic domain"/>
    <property type="match status" value="1"/>
</dbReference>
<sequence length="164" mass="17491">MSWPTCGGGHRGAGAHLELFGDLAGAAAAKGELIEALPPDGTAVLNADDPSVAAMAARSDATVLTFRRAAGDVRAGDIALGRRPAAVLLTSPWGRPRCTWRSPASITSPTRWRRLRSPGDAASRSSRPPRRWAQRRSARGAWRWPPPGGAYADQRRPATPTPRR</sequence>
<evidence type="ECO:0000313" key="6">
    <source>
        <dbReference type="EMBL" id="MBK9297993.1"/>
    </source>
</evidence>
<dbReference type="InterPro" id="IPR013221">
    <property type="entry name" value="Mur_ligase_cen"/>
</dbReference>
<evidence type="ECO:0000313" key="7">
    <source>
        <dbReference type="Proteomes" id="UP000727993"/>
    </source>
</evidence>
<evidence type="ECO:0000256" key="3">
    <source>
        <dbReference type="ARBA" id="ARBA00022840"/>
    </source>
</evidence>
<evidence type="ECO:0000259" key="5">
    <source>
        <dbReference type="Pfam" id="PF08245"/>
    </source>
</evidence>
<proteinExistence type="predicted"/>
<keyword evidence="3" id="KW-0067">ATP-binding</keyword>
<evidence type="ECO:0000256" key="2">
    <source>
        <dbReference type="ARBA" id="ARBA00022741"/>
    </source>
</evidence>
<keyword evidence="1" id="KW-0436">Ligase</keyword>
<dbReference type="InterPro" id="IPR051046">
    <property type="entry name" value="MurCDEF_CellWall_CoF430Synth"/>
</dbReference>
<organism evidence="6 7">
    <name type="scientific">Candidatus Neomicrothrix subdominans</name>
    <dbReference type="NCBI Taxonomy" id="2954438"/>
    <lineage>
        <taxon>Bacteria</taxon>
        <taxon>Bacillati</taxon>
        <taxon>Actinomycetota</taxon>
        <taxon>Acidimicrobiia</taxon>
        <taxon>Acidimicrobiales</taxon>
        <taxon>Microthrixaceae</taxon>
        <taxon>Candidatus Neomicrothrix</taxon>
    </lineage>
</organism>
<dbReference type="EMBL" id="JADJZA010000008">
    <property type="protein sequence ID" value="MBK9297993.1"/>
    <property type="molecule type" value="Genomic_DNA"/>
</dbReference>
<feature type="domain" description="Mur ligase central" evidence="5">
    <location>
        <begin position="15"/>
        <end position="94"/>
    </location>
</feature>
<dbReference type="InterPro" id="IPR036565">
    <property type="entry name" value="Mur-like_cat_sf"/>
</dbReference>
<evidence type="ECO:0000256" key="1">
    <source>
        <dbReference type="ARBA" id="ARBA00022598"/>
    </source>
</evidence>
<protein>
    <recommendedName>
        <fullName evidence="5">Mur ligase central domain-containing protein</fullName>
    </recommendedName>
</protein>
<comment type="caution">
    <text evidence="6">The sequence shown here is derived from an EMBL/GenBank/DDBJ whole genome shotgun (WGS) entry which is preliminary data.</text>
</comment>
<name>A0A936NCZ0_9ACTN</name>
<dbReference type="GO" id="GO:0016881">
    <property type="term" value="F:acid-amino acid ligase activity"/>
    <property type="evidence" value="ECO:0007669"/>
    <property type="project" value="InterPro"/>
</dbReference>
<dbReference type="AlphaFoldDB" id="A0A936NCZ0"/>
<evidence type="ECO:0000256" key="4">
    <source>
        <dbReference type="SAM" id="MobiDB-lite"/>
    </source>
</evidence>
<dbReference type="Proteomes" id="UP000727993">
    <property type="component" value="Unassembled WGS sequence"/>
</dbReference>